<dbReference type="Proteomes" id="UP000291822">
    <property type="component" value="Unassembled WGS sequence"/>
</dbReference>
<dbReference type="InterPro" id="IPR014917">
    <property type="entry name" value="DUF1800"/>
</dbReference>
<dbReference type="Pfam" id="PF08811">
    <property type="entry name" value="DUF1800"/>
    <property type="match status" value="1"/>
</dbReference>
<evidence type="ECO:0000313" key="3">
    <source>
        <dbReference type="Proteomes" id="UP000291822"/>
    </source>
</evidence>
<name>A0A4R0YT63_9GAMM</name>
<feature type="signal peptide" evidence="1">
    <location>
        <begin position="1"/>
        <end position="32"/>
    </location>
</feature>
<reference evidence="2 3" key="1">
    <citation type="submission" date="2019-02" db="EMBL/GenBank/DDBJ databases">
        <title>Dyella amyloliquefaciens sp. nov., isolated from forest soil.</title>
        <authorList>
            <person name="Gao Z.-H."/>
            <person name="Qiu L.-H."/>
        </authorList>
    </citation>
    <scope>NUCLEOTIDE SEQUENCE [LARGE SCALE GENOMIC DNA]</scope>
    <source>
        <strain evidence="2 3">KACC 12747</strain>
    </source>
</reference>
<dbReference type="AlphaFoldDB" id="A0A4R0YT63"/>
<evidence type="ECO:0000256" key="1">
    <source>
        <dbReference type="SAM" id="SignalP"/>
    </source>
</evidence>
<keyword evidence="1" id="KW-0732">Signal</keyword>
<sequence length="518" mass="58067">MHPSPKAVQRRVRPLLAMLGLLLVLGSAGASAEGPRPLSQDDIDWLRRDGFELDSATVARYRELGRSRFLDEQLSDRNGDPLPPAIFDLIHSYEVARTPTESLLGELRDGQQKIKDMPDGDPRTAAKKAEQQHGNELLQQAQQIELLHAVYGQNQLKEQMVWFWLNHFSIYGAKGRVRWVAADYAQNAIRPHALGKFRDLVMATLQSPAMMEFLDNAQNARDHVNENYARELMELHTLGVGSGYTQQDVQQLALILTGSGVAPLRDRPALRTHPRFAASFVRKGMFEFNPMRHDYSDKLLLGHRIKGSGFDEVAQAVELITRQPACAQFVSRKLAEYFVADEPPPELVAKMARTFAQTDGDIAQVLRTMLESKELPASYGKKFKDPMQFVVSSVRMAYDGKPIANAKPLLNWLNQLGEPVFGRLTPDGWPLDASGWSSSGQMARRFEIAGAIGTGNNRLLTPEGMLKVGGDFPMLATRLYYDTFEPRLSTPTRDALAKATTQQEWNTFLLSSPDFNYR</sequence>
<keyword evidence="3" id="KW-1185">Reference proteome</keyword>
<accession>A0A4R0YT63</accession>
<gene>
    <name evidence="2" type="ORF">EZM97_11955</name>
</gene>
<organism evidence="2 3">
    <name type="scientific">Dyella soli</name>
    <dbReference type="NCBI Taxonomy" id="522319"/>
    <lineage>
        <taxon>Bacteria</taxon>
        <taxon>Pseudomonadati</taxon>
        <taxon>Pseudomonadota</taxon>
        <taxon>Gammaproteobacteria</taxon>
        <taxon>Lysobacterales</taxon>
        <taxon>Rhodanobacteraceae</taxon>
        <taxon>Dyella</taxon>
    </lineage>
</organism>
<comment type="caution">
    <text evidence="2">The sequence shown here is derived from an EMBL/GenBank/DDBJ whole genome shotgun (WGS) entry which is preliminary data.</text>
</comment>
<evidence type="ECO:0000313" key="2">
    <source>
        <dbReference type="EMBL" id="TCI09672.1"/>
    </source>
</evidence>
<feature type="chain" id="PRO_5020878453" evidence="1">
    <location>
        <begin position="33"/>
        <end position="518"/>
    </location>
</feature>
<dbReference type="RefSeq" id="WP_131406940.1">
    <property type="nucleotide sequence ID" value="NZ_SJTG01000002.1"/>
</dbReference>
<proteinExistence type="predicted"/>
<dbReference type="EMBL" id="SJTG01000002">
    <property type="protein sequence ID" value="TCI09672.1"/>
    <property type="molecule type" value="Genomic_DNA"/>
</dbReference>
<protein>
    <submittedName>
        <fullName evidence="2">DUF1800 domain-containing protein</fullName>
    </submittedName>
</protein>